<evidence type="ECO:0000313" key="4">
    <source>
        <dbReference type="Proteomes" id="UP000095255"/>
    </source>
</evidence>
<dbReference type="CDD" id="cd05379">
    <property type="entry name" value="CAP_bacterial"/>
    <property type="match status" value="1"/>
</dbReference>
<dbReference type="PANTHER" id="PTHR31157:SF26">
    <property type="entry name" value="SCP-LIKE EXTRACELLULAR PROTEIN"/>
    <property type="match status" value="1"/>
</dbReference>
<dbReference type="OrthoDB" id="9783944at2"/>
<dbReference type="InterPro" id="IPR035940">
    <property type="entry name" value="CAP_sf"/>
</dbReference>
<evidence type="ECO:0000259" key="2">
    <source>
        <dbReference type="Pfam" id="PF14504"/>
    </source>
</evidence>
<reference evidence="3 4" key="1">
    <citation type="submission" date="2016-09" db="EMBL/GenBank/DDBJ databases">
        <title>Desulfuribacillus arsenicus sp. nov., an obligately anaerobic, dissimilatory arsenic- and antimonate-reducing bacterium isolated from anoxic sediments.</title>
        <authorList>
            <person name="Abin C.A."/>
            <person name="Hollibaugh J.T."/>
        </authorList>
    </citation>
    <scope>NUCLEOTIDE SEQUENCE [LARGE SCALE GENOMIC DNA]</scope>
    <source>
        <strain evidence="3 4">MLFW-2</strain>
    </source>
</reference>
<dbReference type="PANTHER" id="PTHR31157">
    <property type="entry name" value="SCP DOMAIN-CONTAINING PROTEIN"/>
    <property type="match status" value="1"/>
</dbReference>
<name>A0A1E5L5I4_9FIRM</name>
<dbReference type="InterPro" id="IPR029410">
    <property type="entry name" value="CAP_assoc"/>
</dbReference>
<dbReference type="RefSeq" id="WP_069702206.1">
    <property type="nucleotide sequence ID" value="NZ_MJAT01000022.1"/>
</dbReference>
<keyword evidence="4" id="KW-1185">Reference proteome</keyword>
<dbReference type="SUPFAM" id="SSF55797">
    <property type="entry name" value="PR-1-like"/>
    <property type="match status" value="1"/>
</dbReference>
<feature type="domain" description="CAP-associated" evidence="2">
    <location>
        <begin position="103"/>
        <end position="243"/>
    </location>
</feature>
<feature type="domain" description="SCP" evidence="1">
    <location>
        <begin position="278"/>
        <end position="387"/>
    </location>
</feature>
<organism evidence="3 4">
    <name type="scientific">Desulfuribacillus stibiiarsenatis</name>
    <dbReference type="NCBI Taxonomy" id="1390249"/>
    <lineage>
        <taxon>Bacteria</taxon>
        <taxon>Bacillati</taxon>
        <taxon>Bacillota</taxon>
        <taxon>Desulfuribacillia</taxon>
        <taxon>Desulfuribacillales</taxon>
        <taxon>Desulfuribacillaceae</taxon>
        <taxon>Desulfuribacillus</taxon>
    </lineage>
</organism>
<accession>A0A1E5L5I4</accession>
<dbReference type="Pfam" id="PF00188">
    <property type="entry name" value="CAP"/>
    <property type="match status" value="1"/>
</dbReference>
<sequence>MKRFLLGMCSGIIFCVIIASTLIPLPTLLEFSAYAKHLRENKGGLEVLVNLVDRNSNNYTTFLKDVPEQVLVTPTNESIPNTNPFPTMANHSEKAKGLFGISIGSTEREVLDTLGTPNRIDLTPYGYTWWIYNDNYKYYKQIAIKDHTVVSLYSVSPTWEFNSIKIGMPVTEIQKIYSLKDSVSLDFEDANFLVHVKQSYDNKKYVAIDNQMAIEFYIDIHDNHKLSGIRISDYATFLATGGYSMEWSYYRNAPSFKALPLSANDFEIVNRAHERQILDITNAIRVRHQLQPLQWSGKVSDIARNHAHDMLTNGYFDHVSPTHGKLSNRFNRAKVGYRMIAENIAAGQQDAIEAVEAWMNSEGHRVNMLHKNYTHLGVGVIEKHYAQNFLVPY</sequence>
<proteinExistence type="predicted"/>
<dbReference type="Pfam" id="PF14504">
    <property type="entry name" value="CAP_assoc_N"/>
    <property type="match status" value="1"/>
</dbReference>
<dbReference type="AlphaFoldDB" id="A0A1E5L5I4"/>
<dbReference type="Proteomes" id="UP000095255">
    <property type="component" value="Unassembled WGS sequence"/>
</dbReference>
<protein>
    <recommendedName>
        <fullName evidence="5">SCP domain-containing protein</fullName>
    </recommendedName>
</protein>
<dbReference type="STRING" id="1390249.BHU72_04635"/>
<dbReference type="Gene3D" id="3.40.33.10">
    <property type="entry name" value="CAP"/>
    <property type="match status" value="1"/>
</dbReference>
<gene>
    <name evidence="3" type="ORF">BHU72_04635</name>
</gene>
<evidence type="ECO:0008006" key="5">
    <source>
        <dbReference type="Google" id="ProtNLM"/>
    </source>
</evidence>
<dbReference type="InterPro" id="IPR014044">
    <property type="entry name" value="CAP_dom"/>
</dbReference>
<evidence type="ECO:0000313" key="3">
    <source>
        <dbReference type="EMBL" id="OEH85380.1"/>
    </source>
</evidence>
<comment type="caution">
    <text evidence="3">The sequence shown here is derived from an EMBL/GenBank/DDBJ whole genome shotgun (WGS) entry which is preliminary data.</text>
</comment>
<evidence type="ECO:0000259" key="1">
    <source>
        <dbReference type="Pfam" id="PF00188"/>
    </source>
</evidence>
<dbReference type="EMBL" id="MJAT01000022">
    <property type="protein sequence ID" value="OEH85380.1"/>
    <property type="molecule type" value="Genomic_DNA"/>
</dbReference>